<sequence length="186" mass="20692">MGVSKQQYGPSGDKQEDDEGNEEEDSDTEMKDEDDGEALEQFEKAREEPNKQLLPITADASAGLQESQERQKKVKAYESLQFENPMLLDLCGTLFPNNKDGNSAMVTNVLDSCLPVPVILYFLSCYVCEVIARDFSIACSSLTERKRIVVVLAYEGDPRASQRPVNLPMMQQHQEDGEGKLVPAVV</sequence>
<gene>
    <name evidence="2" type="ORF">DVH24_033144</name>
</gene>
<comment type="caution">
    <text evidence="2">The sequence shown here is derived from an EMBL/GenBank/DDBJ whole genome shotgun (WGS) entry which is preliminary data.</text>
</comment>
<protein>
    <submittedName>
        <fullName evidence="2">Uncharacterized protein</fullName>
    </submittedName>
</protein>
<proteinExistence type="predicted"/>
<dbReference type="Proteomes" id="UP000290289">
    <property type="component" value="Chromosome 8"/>
</dbReference>
<dbReference type="AlphaFoldDB" id="A0A498J976"/>
<feature type="compositionally biased region" description="Basic and acidic residues" evidence="1">
    <location>
        <begin position="41"/>
        <end position="50"/>
    </location>
</feature>
<dbReference type="STRING" id="3750.A0A498J976"/>
<name>A0A498J976_MALDO</name>
<keyword evidence="3" id="KW-1185">Reference proteome</keyword>
<evidence type="ECO:0000313" key="2">
    <source>
        <dbReference type="EMBL" id="RXH92248.1"/>
    </source>
</evidence>
<feature type="region of interest" description="Disordered" evidence="1">
    <location>
        <begin position="1"/>
        <end position="54"/>
    </location>
</feature>
<dbReference type="EMBL" id="RDQH01000334">
    <property type="protein sequence ID" value="RXH92248.1"/>
    <property type="molecule type" value="Genomic_DNA"/>
</dbReference>
<evidence type="ECO:0000313" key="3">
    <source>
        <dbReference type="Proteomes" id="UP000290289"/>
    </source>
</evidence>
<evidence type="ECO:0000256" key="1">
    <source>
        <dbReference type="SAM" id="MobiDB-lite"/>
    </source>
</evidence>
<accession>A0A498J976</accession>
<feature type="compositionally biased region" description="Acidic residues" evidence="1">
    <location>
        <begin position="15"/>
        <end position="40"/>
    </location>
</feature>
<organism evidence="2 3">
    <name type="scientific">Malus domestica</name>
    <name type="common">Apple</name>
    <name type="synonym">Pyrus malus</name>
    <dbReference type="NCBI Taxonomy" id="3750"/>
    <lineage>
        <taxon>Eukaryota</taxon>
        <taxon>Viridiplantae</taxon>
        <taxon>Streptophyta</taxon>
        <taxon>Embryophyta</taxon>
        <taxon>Tracheophyta</taxon>
        <taxon>Spermatophyta</taxon>
        <taxon>Magnoliopsida</taxon>
        <taxon>eudicotyledons</taxon>
        <taxon>Gunneridae</taxon>
        <taxon>Pentapetalae</taxon>
        <taxon>rosids</taxon>
        <taxon>fabids</taxon>
        <taxon>Rosales</taxon>
        <taxon>Rosaceae</taxon>
        <taxon>Amygdaloideae</taxon>
        <taxon>Maleae</taxon>
        <taxon>Malus</taxon>
    </lineage>
</organism>
<reference evidence="2 3" key="1">
    <citation type="submission" date="2018-10" db="EMBL/GenBank/DDBJ databases">
        <title>A high-quality apple genome assembly.</title>
        <authorList>
            <person name="Hu J."/>
        </authorList>
    </citation>
    <scope>NUCLEOTIDE SEQUENCE [LARGE SCALE GENOMIC DNA]</scope>
    <source>
        <strain evidence="3">cv. HFTH1</strain>
        <tissue evidence="2">Young leaf</tissue>
    </source>
</reference>